<dbReference type="EMBL" id="MU006455">
    <property type="protein sequence ID" value="KAF2843956.1"/>
    <property type="molecule type" value="Genomic_DNA"/>
</dbReference>
<keyword evidence="2" id="KW-1185">Reference proteome</keyword>
<sequence length="154" mass="18452">MMSRSPFVCFGLAKVSESLPRIPSEVIPVKPNKPSDFWHIASHDRKSLTVLMMTYMATRIRRRYLLQALLEKHTWLCEVLFPAPMPEDSVHSNLQRITASFWKDPTQTITKLVKLTRMWFFTRLRYTYRMRFFDGSTTYRSDLYEPNIQFYEDR</sequence>
<dbReference type="Proteomes" id="UP000799423">
    <property type="component" value="Unassembled WGS sequence"/>
</dbReference>
<organism evidence="1 2">
    <name type="scientific">Plenodomus tracheiphilus IPT5</name>
    <dbReference type="NCBI Taxonomy" id="1408161"/>
    <lineage>
        <taxon>Eukaryota</taxon>
        <taxon>Fungi</taxon>
        <taxon>Dikarya</taxon>
        <taxon>Ascomycota</taxon>
        <taxon>Pezizomycotina</taxon>
        <taxon>Dothideomycetes</taxon>
        <taxon>Pleosporomycetidae</taxon>
        <taxon>Pleosporales</taxon>
        <taxon>Pleosporineae</taxon>
        <taxon>Leptosphaeriaceae</taxon>
        <taxon>Plenodomus</taxon>
    </lineage>
</organism>
<dbReference type="AlphaFoldDB" id="A0A6A7ALK2"/>
<name>A0A6A7ALK2_9PLEO</name>
<protein>
    <submittedName>
        <fullName evidence="1">Uncharacterized protein</fullName>
    </submittedName>
</protein>
<reference evidence="1" key="1">
    <citation type="submission" date="2020-01" db="EMBL/GenBank/DDBJ databases">
        <authorList>
            <consortium name="DOE Joint Genome Institute"/>
            <person name="Haridas S."/>
            <person name="Albert R."/>
            <person name="Binder M."/>
            <person name="Bloem J."/>
            <person name="Labutti K."/>
            <person name="Salamov A."/>
            <person name="Andreopoulos B."/>
            <person name="Baker S.E."/>
            <person name="Barry K."/>
            <person name="Bills G."/>
            <person name="Bluhm B.H."/>
            <person name="Cannon C."/>
            <person name="Castanera R."/>
            <person name="Culley D.E."/>
            <person name="Daum C."/>
            <person name="Ezra D."/>
            <person name="Gonzalez J.B."/>
            <person name="Henrissat B."/>
            <person name="Kuo A."/>
            <person name="Liang C."/>
            <person name="Lipzen A."/>
            <person name="Lutzoni F."/>
            <person name="Magnuson J."/>
            <person name="Mondo S."/>
            <person name="Nolan M."/>
            <person name="Ohm R."/>
            <person name="Pangilinan J."/>
            <person name="Park H.-J."/>
            <person name="Ramirez L."/>
            <person name="Alfaro M."/>
            <person name="Sun H."/>
            <person name="Tritt A."/>
            <person name="Yoshinaga Y."/>
            <person name="Zwiers L.-H."/>
            <person name="Turgeon B.G."/>
            <person name="Goodwin S.B."/>
            <person name="Spatafora J.W."/>
            <person name="Crous P.W."/>
            <person name="Grigoriev I.V."/>
        </authorList>
    </citation>
    <scope>NUCLEOTIDE SEQUENCE</scope>
    <source>
        <strain evidence="1">IPT5</strain>
    </source>
</reference>
<accession>A0A6A7ALK2</accession>
<gene>
    <name evidence="1" type="ORF">T440DRAFT_73527</name>
</gene>
<proteinExistence type="predicted"/>
<dbReference type="OrthoDB" id="3766353at2759"/>
<evidence type="ECO:0000313" key="2">
    <source>
        <dbReference type="Proteomes" id="UP000799423"/>
    </source>
</evidence>
<evidence type="ECO:0000313" key="1">
    <source>
        <dbReference type="EMBL" id="KAF2843956.1"/>
    </source>
</evidence>